<proteinExistence type="predicted"/>
<dbReference type="RefSeq" id="WP_003083477.1">
    <property type="nucleotide sequence ID" value="NZ_AEUU02000001.1"/>
</dbReference>
<dbReference type="CDD" id="cd16914">
    <property type="entry name" value="EcfT"/>
    <property type="match status" value="1"/>
</dbReference>
<dbReference type="EMBL" id="AEUU02000001">
    <property type="protein sequence ID" value="EGJ26925.1"/>
    <property type="molecule type" value="Genomic_DNA"/>
</dbReference>
<dbReference type="InterPro" id="IPR003339">
    <property type="entry name" value="ABC/ECF_trnsptr_transmembrane"/>
</dbReference>
<dbReference type="Proteomes" id="UP000005356">
    <property type="component" value="Unassembled WGS sequence"/>
</dbReference>
<feature type="transmembrane region" description="Helical" evidence="6">
    <location>
        <begin position="213"/>
        <end position="235"/>
    </location>
</feature>
<accession>A0ABP2KZ70</accession>
<dbReference type="InterPro" id="IPR051611">
    <property type="entry name" value="ECF_transporter_component"/>
</dbReference>
<evidence type="ECO:0000313" key="7">
    <source>
        <dbReference type="EMBL" id="EGJ26925.1"/>
    </source>
</evidence>
<evidence type="ECO:0000256" key="4">
    <source>
        <dbReference type="ARBA" id="ARBA00022989"/>
    </source>
</evidence>
<keyword evidence="5 6" id="KW-0472">Membrane</keyword>
<evidence type="ECO:0000256" key="1">
    <source>
        <dbReference type="ARBA" id="ARBA00004141"/>
    </source>
</evidence>
<evidence type="ECO:0000256" key="5">
    <source>
        <dbReference type="ARBA" id="ARBA00023136"/>
    </source>
</evidence>
<comment type="caution">
    <text evidence="7">The sequence shown here is derived from an EMBL/GenBank/DDBJ whole genome shotgun (WGS) entry which is preliminary data.</text>
</comment>
<keyword evidence="2" id="KW-1003">Cell membrane</keyword>
<evidence type="ECO:0000256" key="6">
    <source>
        <dbReference type="SAM" id="Phobius"/>
    </source>
</evidence>
<keyword evidence="4 6" id="KW-1133">Transmembrane helix</keyword>
<reference evidence="7 8" key="1">
    <citation type="journal article" date="2014" name="Int. J. Syst. Evol. Microbiol.">
        <title>Phylogenomics and the dynamic genome evolution of the genus Streptococcus.</title>
        <authorList>
            <consortium name="The Broad Institute Genome Sequencing Platform"/>
            <person name="Richards V.P."/>
            <person name="Palmer S.R."/>
            <person name="Pavinski Bitar P.D."/>
            <person name="Qin X."/>
            <person name="Weinstock G.M."/>
            <person name="Highlander S.K."/>
            <person name="Town C.D."/>
            <person name="Burne R.A."/>
            <person name="Stanhope M.J."/>
        </authorList>
    </citation>
    <scope>NUCLEOTIDE SEQUENCE [LARGE SCALE GENOMIC DNA]</scope>
    <source>
        <strain evidence="7 8">Jelinkova 176</strain>
    </source>
</reference>
<comment type="subcellular location">
    <subcellularLocation>
        <location evidence="1">Membrane</location>
        <topology evidence="1">Multi-pass membrane protein</topology>
    </subcellularLocation>
</comment>
<dbReference type="PANTHER" id="PTHR34857:SF2">
    <property type="entry name" value="SLL0384 PROTEIN"/>
    <property type="match status" value="1"/>
</dbReference>
<feature type="transmembrane region" description="Helical" evidence="6">
    <location>
        <begin position="17"/>
        <end position="36"/>
    </location>
</feature>
<name>A0ABP2KZ70_STRPO</name>
<gene>
    <name evidence="7" type="ORF">STRPO_0487</name>
</gene>
<organism evidence="7 8">
    <name type="scientific">Streptococcus porcinus str. Jelinkova 176</name>
    <dbReference type="NCBI Taxonomy" id="873448"/>
    <lineage>
        <taxon>Bacteria</taxon>
        <taxon>Bacillati</taxon>
        <taxon>Bacillota</taxon>
        <taxon>Bacilli</taxon>
        <taxon>Lactobacillales</taxon>
        <taxon>Streptococcaceae</taxon>
        <taxon>Streptococcus</taxon>
    </lineage>
</organism>
<dbReference type="PANTHER" id="PTHR34857">
    <property type="entry name" value="SLL0384 PROTEIN"/>
    <property type="match status" value="1"/>
</dbReference>
<evidence type="ECO:0000313" key="8">
    <source>
        <dbReference type="Proteomes" id="UP000005356"/>
    </source>
</evidence>
<keyword evidence="8" id="KW-1185">Reference proteome</keyword>
<evidence type="ECO:0000256" key="3">
    <source>
        <dbReference type="ARBA" id="ARBA00022692"/>
    </source>
</evidence>
<dbReference type="Pfam" id="PF02361">
    <property type="entry name" value="CbiQ"/>
    <property type="match status" value="1"/>
</dbReference>
<sequence length="236" mass="26888">MLLINPNSKLQISAKKVNALTVILINTSLPLVNSLYPSHKGVIFSQLVSLLVIFLGGYYLKVIKATCFLVLFYSSYLLSSVYFKNGILTSFFRMSLLFIPCFLLAWLLCTEYNSSELLSALQRLHLPKIFLIGLMVTLRYISVFRKEFQLIKEAMQVRGVDLSFKHPIRTFEYLLVPQLFRCLALSNDLTSASLTKGLTVPCRRTSYFVSRWSVYDVLIFIIVCLGYGMILGGIYD</sequence>
<feature type="transmembrane region" description="Helical" evidence="6">
    <location>
        <begin position="90"/>
        <end position="109"/>
    </location>
</feature>
<evidence type="ECO:0000256" key="2">
    <source>
        <dbReference type="ARBA" id="ARBA00022475"/>
    </source>
</evidence>
<protein>
    <submittedName>
        <fullName evidence="7">Cobalt transport protein</fullName>
    </submittedName>
</protein>
<keyword evidence="3 6" id="KW-0812">Transmembrane</keyword>